<proteinExistence type="predicted"/>
<dbReference type="InterPro" id="IPR000843">
    <property type="entry name" value="HTH_LacI"/>
</dbReference>
<keyword evidence="1" id="KW-0805">Transcription regulation</keyword>
<accession>A0A377TF83</accession>
<reference evidence="5 6" key="1">
    <citation type="submission" date="2018-06" db="EMBL/GenBank/DDBJ databases">
        <authorList>
            <consortium name="Pathogen Informatics"/>
            <person name="Doyle S."/>
        </authorList>
    </citation>
    <scope>NUCLEOTIDE SEQUENCE [LARGE SCALE GENOMIC DNA]</scope>
    <source>
        <strain evidence="5 6">NCTC12157</strain>
    </source>
</reference>
<dbReference type="EMBL" id="UGGO01000002">
    <property type="protein sequence ID" value="STS10444.1"/>
    <property type="molecule type" value="Genomic_DNA"/>
</dbReference>
<dbReference type="GO" id="GO:0000976">
    <property type="term" value="F:transcription cis-regulatory region binding"/>
    <property type="evidence" value="ECO:0007669"/>
    <property type="project" value="TreeGrafter"/>
</dbReference>
<dbReference type="SMART" id="SM00354">
    <property type="entry name" value="HTH_LACI"/>
    <property type="match status" value="1"/>
</dbReference>
<evidence type="ECO:0000256" key="1">
    <source>
        <dbReference type="ARBA" id="ARBA00023015"/>
    </source>
</evidence>
<dbReference type="PANTHER" id="PTHR30146">
    <property type="entry name" value="LACI-RELATED TRANSCRIPTIONAL REPRESSOR"/>
    <property type="match status" value="1"/>
</dbReference>
<evidence type="ECO:0000259" key="4">
    <source>
        <dbReference type="PROSITE" id="PS50932"/>
    </source>
</evidence>
<evidence type="ECO:0000256" key="3">
    <source>
        <dbReference type="ARBA" id="ARBA00023163"/>
    </source>
</evidence>
<evidence type="ECO:0000313" key="5">
    <source>
        <dbReference type="EMBL" id="STS10444.1"/>
    </source>
</evidence>
<gene>
    <name evidence="5" type="primary">ccpA_3</name>
    <name evidence="5" type="ORF">NCTC12157_05043</name>
</gene>
<dbReference type="PROSITE" id="PS00356">
    <property type="entry name" value="HTH_LACI_1"/>
    <property type="match status" value="1"/>
</dbReference>
<dbReference type="GO" id="GO:0003700">
    <property type="term" value="F:DNA-binding transcription factor activity"/>
    <property type="evidence" value="ECO:0007669"/>
    <property type="project" value="TreeGrafter"/>
</dbReference>
<dbReference type="PRINTS" id="PR00036">
    <property type="entry name" value="HTHLACI"/>
</dbReference>
<dbReference type="AlphaFoldDB" id="A0A377TF83"/>
<protein>
    <submittedName>
        <fullName evidence="5">Probable catabolite control protein A</fullName>
    </submittedName>
</protein>
<evidence type="ECO:0000256" key="2">
    <source>
        <dbReference type="ARBA" id="ARBA00023125"/>
    </source>
</evidence>
<feature type="domain" description="HTH lacI-type" evidence="4">
    <location>
        <begin position="5"/>
        <end position="59"/>
    </location>
</feature>
<dbReference type="PROSITE" id="PS50932">
    <property type="entry name" value="HTH_LACI_2"/>
    <property type="match status" value="1"/>
</dbReference>
<keyword evidence="3" id="KW-0804">Transcription</keyword>
<dbReference type="CDD" id="cd01392">
    <property type="entry name" value="HTH_LacI"/>
    <property type="match status" value="1"/>
</dbReference>
<organism evidence="5 6">
    <name type="scientific">Ewingella americana</name>
    <dbReference type="NCBI Taxonomy" id="41202"/>
    <lineage>
        <taxon>Bacteria</taxon>
        <taxon>Pseudomonadati</taxon>
        <taxon>Pseudomonadota</taxon>
        <taxon>Gammaproteobacteria</taxon>
        <taxon>Enterobacterales</taxon>
        <taxon>Yersiniaceae</taxon>
        <taxon>Ewingella</taxon>
    </lineage>
</organism>
<evidence type="ECO:0000313" key="6">
    <source>
        <dbReference type="Proteomes" id="UP000254304"/>
    </source>
</evidence>
<dbReference type="Pfam" id="PF00356">
    <property type="entry name" value="LacI"/>
    <property type="match status" value="1"/>
</dbReference>
<dbReference type="Proteomes" id="UP000254304">
    <property type="component" value="Unassembled WGS sequence"/>
</dbReference>
<name>A0A377TF83_9GAMM</name>
<keyword evidence="2" id="KW-0238">DNA-binding</keyword>
<sequence>MKKSITIKDIAEMAGVSITTVSRVLNNNQWVADKTKAKVDKVIKEHNFSPNLVARGMISKKTPHARGGGF</sequence>
<dbReference type="InterPro" id="IPR010982">
    <property type="entry name" value="Lambda_DNA-bd_dom_sf"/>
</dbReference>
<dbReference type="PANTHER" id="PTHR30146:SF109">
    <property type="entry name" value="HTH-TYPE TRANSCRIPTIONAL REGULATOR GALS"/>
    <property type="match status" value="1"/>
</dbReference>
<dbReference type="Gene3D" id="1.10.260.40">
    <property type="entry name" value="lambda repressor-like DNA-binding domains"/>
    <property type="match status" value="1"/>
</dbReference>
<dbReference type="SUPFAM" id="SSF47413">
    <property type="entry name" value="lambda repressor-like DNA-binding domains"/>
    <property type="match status" value="1"/>
</dbReference>